<dbReference type="EMBL" id="NIBS01000010">
    <property type="protein sequence ID" value="PHM27670.1"/>
    <property type="molecule type" value="Genomic_DNA"/>
</dbReference>
<dbReference type="InterPro" id="IPR046980">
    <property type="entry name" value="KefG/KefF"/>
</dbReference>
<evidence type="ECO:0000313" key="3">
    <source>
        <dbReference type="EMBL" id="PHM27670.1"/>
    </source>
</evidence>
<dbReference type="GO" id="GO:0009055">
    <property type="term" value="F:electron transfer activity"/>
    <property type="evidence" value="ECO:0007669"/>
    <property type="project" value="TreeGrafter"/>
</dbReference>
<keyword evidence="1" id="KW-0560">Oxidoreductase</keyword>
<protein>
    <submittedName>
        <fullName evidence="3">Flavodoxin</fullName>
    </submittedName>
</protein>
<organism evidence="3 4">
    <name type="scientific">Xenorhabdus budapestensis</name>
    <dbReference type="NCBI Taxonomy" id="290110"/>
    <lineage>
        <taxon>Bacteria</taxon>
        <taxon>Pseudomonadati</taxon>
        <taxon>Pseudomonadota</taxon>
        <taxon>Gammaproteobacteria</taxon>
        <taxon>Enterobacterales</taxon>
        <taxon>Morganellaceae</taxon>
        <taxon>Xenorhabdus</taxon>
    </lineage>
</organism>
<feature type="domain" description="Flavodoxin-like fold" evidence="2">
    <location>
        <begin position="3"/>
        <end position="76"/>
    </location>
</feature>
<dbReference type="Gene3D" id="3.40.50.360">
    <property type="match status" value="1"/>
</dbReference>
<dbReference type="Proteomes" id="UP000225833">
    <property type="component" value="Unassembled WGS sequence"/>
</dbReference>
<name>A0A2D0J0D6_XENBU</name>
<dbReference type="PANTHER" id="PTHR47307">
    <property type="entry name" value="GLUTATHIONE-REGULATED POTASSIUM-EFFLUX SYSTEM ANCILLARY PROTEIN KEFG"/>
    <property type="match status" value="1"/>
</dbReference>
<accession>A0A2D0J0D6</accession>
<gene>
    <name evidence="3" type="ORF">Xbud_02250</name>
</gene>
<dbReference type="RefSeq" id="WP_211283519.1">
    <property type="nucleotide sequence ID" value="NZ_CAWNNJ010000002.1"/>
</dbReference>
<evidence type="ECO:0000256" key="1">
    <source>
        <dbReference type="ARBA" id="ARBA00023002"/>
    </source>
</evidence>
<dbReference type="Pfam" id="PF02525">
    <property type="entry name" value="Flavodoxin_2"/>
    <property type="match status" value="1"/>
</dbReference>
<dbReference type="InterPro" id="IPR003680">
    <property type="entry name" value="Flavodoxin_fold"/>
</dbReference>
<evidence type="ECO:0000313" key="4">
    <source>
        <dbReference type="Proteomes" id="UP000225833"/>
    </source>
</evidence>
<dbReference type="AlphaFoldDB" id="A0A2D0J0D6"/>
<dbReference type="InterPro" id="IPR029039">
    <property type="entry name" value="Flavoprotein-like_sf"/>
</dbReference>
<comment type="caution">
    <text evidence="3">The sequence shown here is derived from an EMBL/GenBank/DDBJ whole genome shotgun (WGS) entry which is preliminary data.</text>
</comment>
<reference evidence="3 4" key="1">
    <citation type="journal article" date="2017" name="Nat. Microbiol.">
        <title>Natural product diversity associated with the nematode symbionts Photorhabdus and Xenorhabdus.</title>
        <authorList>
            <person name="Tobias N.J."/>
            <person name="Wolff H."/>
            <person name="Djahanschiri B."/>
            <person name="Grundmann F."/>
            <person name="Kronenwerth M."/>
            <person name="Shi Y.M."/>
            <person name="Simonyi S."/>
            <person name="Grun P."/>
            <person name="Shapiro-Ilan D."/>
            <person name="Pidot S.J."/>
            <person name="Stinear T.P."/>
            <person name="Ebersberger I."/>
            <person name="Bode H.B."/>
        </authorList>
    </citation>
    <scope>NUCLEOTIDE SEQUENCE [LARGE SCALE GENOMIC DNA]</scope>
    <source>
        <strain evidence="3 4">DSM 16342</strain>
    </source>
</reference>
<proteinExistence type="predicted"/>
<dbReference type="PANTHER" id="PTHR47307:SF2">
    <property type="entry name" value="GLUTATHIONE-REGULATED POTASSIUM-EFFLUX SYSTEM ANCILLARY PROTEIN KEFF"/>
    <property type="match status" value="1"/>
</dbReference>
<sequence length="77" mass="9218">MPLMILAHPNFEQSIANRKIVEELKNSNIDLELRNIYQLNQNYNIDANSEQEELLRHDLIILQYPMYWFNMPAISKI</sequence>
<evidence type="ECO:0000259" key="2">
    <source>
        <dbReference type="Pfam" id="PF02525"/>
    </source>
</evidence>
<dbReference type="GO" id="GO:0010181">
    <property type="term" value="F:FMN binding"/>
    <property type="evidence" value="ECO:0007669"/>
    <property type="project" value="TreeGrafter"/>
</dbReference>
<dbReference type="SUPFAM" id="SSF52218">
    <property type="entry name" value="Flavoproteins"/>
    <property type="match status" value="1"/>
</dbReference>
<dbReference type="GO" id="GO:0003955">
    <property type="term" value="F:NAD(P)H dehydrogenase (quinone) activity"/>
    <property type="evidence" value="ECO:0007669"/>
    <property type="project" value="TreeGrafter"/>
</dbReference>